<evidence type="ECO:0000313" key="2">
    <source>
        <dbReference type="EMBL" id="ELU15813.1"/>
    </source>
</evidence>
<evidence type="ECO:0000313" key="3">
    <source>
        <dbReference type="EnsemblMetazoa" id="CapteP183315"/>
    </source>
</evidence>
<dbReference type="STRING" id="283909.R7VAF3"/>
<dbReference type="GO" id="GO:0005802">
    <property type="term" value="C:trans-Golgi network"/>
    <property type="evidence" value="ECO:0007669"/>
    <property type="project" value="TreeGrafter"/>
</dbReference>
<accession>R7VAF3</accession>
<dbReference type="SMART" id="SM00233">
    <property type="entry name" value="PH"/>
    <property type="match status" value="1"/>
</dbReference>
<dbReference type="EMBL" id="KB293569">
    <property type="protein sequence ID" value="ELU15813.1"/>
    <property type="molecule type" value="Genomic_DNA"/>
</dbReference>
<evidence type="ECO:0000313" key="4">
    <source>
        <dbReference type="Proteomes" id="UP000014760"/>
    </source>
</evidence>
<dbReference type="GO" id="GO:0055037">
    <property type="term" value="C:recycling endosome"/>
    <property type="evidence" value="ECO:0007669"/>
    <property type="project" value="TreeGrafter"/>
</dbReference>
<reference evidence="4" key="1">
    <citation type="submission" date="2012-12" db="EMBL/GenBank/DDBJ databases">
        <authorList>
            <person name="Hellsten U."/>
            <person name="Grimwood J."/>
            <person name="Chapman J.A."/>
            <person name="Shapiro H."/>
            <person name="Aerts A."/>
            <person name="Otillar R.P."/>
            <person name="Terry A.Y."/>
            <person name="Boore J.L."/>
            <person name="Simakov O."/>
            <person name="Marletaz F."/>
            <person name="Cho S.-J."/>
            <person name="Edsinger-Gonzales E."/>
            <person name="Havlak P."/>
            <person name="Kuo D.-H."/>
            <person name="Larsson T."/>
            <person name="Lv J."/>
            <person name="Arendt D."/>
            <person name="Savage R."/>
            <person name="Osoegawa K."/>
            <person name="de Jong P."/>
            <person name="Lindberg D.R."/>
            <person name="Seaver E.C."/>
            <person name="Weisblat D.A."/>
            <person name="Putnam N.H."/>
            <person name="Grigoriev I.V."/>
            <person name="Rokhsar D.S."/>
        </authorList>
    </citation>
    <scope>NUCLEOTIDE SEQUENCE</scope>
    <source>
        <strain evidence="4">I ESC-2004</strain>
    </source>
</reference>
<dbReference type="FunFam" id="2.30.29.30:FF:000378">
    <property type="entry name" value="Uncharacterized protein, isoform A"/>
    <property type="match status" value="1"/>
</dbReference>
<dbReference type="OrthoDB" id="10261837at2759"/>
<dbReference type="EnsemblMetazoa" id="CapteT183315">
    <property type="protein sequence ID" value="CapteP183315"/>
    <property type="gene ID" value="CapteG183315"/>
</dbReference>
<dbReference type="PANTHER" id="PTHR22902:SF53">
    <property type="entry name" value="INOSITOL PHOSPHATASE INTERACTING PROTEIN, ISOFORM A"/>
    <property type="match status" value="1"/>
</dbReference>
<dbReference type="Proteomes" id="UP000014760">
    <property type="component" value="Unassembled WGS sequence"/>
</dbReference>
<sequence length="215" mass="24163">MKINEKHLVSFATGNSPADKEGFLSKRGEVNKSFQKRWFALKGNLLFYFEKRGDRDPIGVIILEGCTVELAENTEAYTFELVFQGAGSRTYVLAAETQEEMENWMKAIACGGYDYMKLMVMELQKQLDEINAARRLSAATNVPAVTANLLDLDIKSQGQTRFNPFDNTEQKSSGDVDAFGAVPFNSNSQKQCEFKELHEKYGLYIEQKMAAHTSA</sequence>
<reference evidence="2 4" key="2">
    <citation type="journal article" date="2013" name="Nature">
        <title>Insights into bilaterian evolution from three spiralian genomes.</title>
        <authorList>
            <person name="Simakov O."/>
            <person name="Marletaz F."/>
            <person name="Cho S.J."/>
            <person name="Edsinger-Gonzales E."/>
            <person name="Havlak P."/>
            <person name="Hellsten U."/>
            <person name="Kuo D.H."/>
            <person name="Larsson T."/>
            <person name="Lv J."/>
            <person name="Arendt D."/>
            <person name="Savage R."/>
            <person name="Osoegawa K."/>
            <person name="de Jong P."/>
            <person name="Grimwood J."/>
            <person name="Chapman J.A."/>
            <person name="Shapiro H."/>
            <person name="Aerts A."/>
            <person name="Otillar R.P."/>
            <person name="Terry A.Y."/>
            <person name="Boore J.L."/>
            <person name="Grigoriev I.V."/>
            <person name="Lindberg D.R."/>
            <person name="Seaver E.C."/>
            <person name="Weisblat D.A."/>
            <person name="Putnam N.H."/>
            <person name="Rokhsar D.S."/>
        </authorList>
    </citation>
    <scope>NUCLEOTIDE SEQUENCE</scope>
    <source>
        <strain evidence="2 4">I ESC-2004</strain>
    </source>
</reference>
<proteinExistence type="predicted"/>
<dbReference type="Pfam" id="PF00169">
    <property type="entry name" value="PH"/>
    <property type="match status" value="1"/>
</dbReference>
<dbReference type="Gene3D" id="2.30.29.30">
    <property type="entry name" value="Pleckstrin-homology domain (PH domain)/Phosphotyrosine-binding domain (PTB)"/>
    <property type="match status" value="1"/>
</dbReference>
<dbReference type="GO" id="GO:0005829">
    <property type="term" value="C:cytosol"/>
    <property type="evidence" value="ECO:0007669"/>
    <property type="project" value="GOC"/>
</dbReference>
<dbReference type="InterPro" id="IPR011993">
    <property type="entry name" value="PH-like_dom_sf"/>
</dbReference>
<dbReference type="SUPFAM" id="SSF50729">
    <property type="entry name" value="PH domain-like"/>
    <property type="match status" value="1"/>
</dbReference>
<organism evidence="2">
    <name type="scientific">Capitella teleta</name>
    <name type="common">Polychaete worm</name>
    <dbReference type="NCBI Taxonomy" id="283909"/>
    <lineage>
        <taxon>Eukaryota</taxon>
        <taxon>Metazoa</taxon>
        <taxon>Spiralia</taxon>
        <taxon>Lophotrochozoa</taxon>
        <taxon>Annelida</taxon>
        <taxon>Polychaeta</taxon>
        <taxon>Sedentaria</taxon>
        <taxon>Scolecida</taxon>
        <taxon>Capitellidae</taxon>
        <taxon>Capitella</taxon>
    </lineage>
</organism>
<dbReference type="PANTHER" id="PTHR22902">
    <property type="entry name" value="SESQUIPEDALIAN"/>
    <property type="match status" value="1"/>
</dbReference>
<dbReference type="AlphaFoldDB" id="R7VAF3"/>
<dbReference type="GO" id="GO:0001881">
    <property type="term" value="P:receptor recycling"/>
    <property type="evidence" value="ECO:0007669"/>
    <property type="project" value="TreeGrafter"/>
</dbReference>
<dbReference type="GO" id="GO:0042147">
    <property type="term" value="P:retrograde transport, endosome to Golgi"/>
    <property type="evidence" value="ECO:0007669"/>
    <property type="project" value="TreeGrafter"/>
</dbReference>
<dbReference type="CDD" id="cd13288">
    <property type="entry name" value="PH_Ses"/>
    <property type="match status" value="1"/>
</dbReference>
<evidence type="ECO:0000259" key="1">
    <source>
        <dbReference type="PROSITE" id="PS50003"/>
    </source>
</evidence>
<dbReference type="EMBL" id="AMQN01004460">
    <property type="status" value="NOT_ANNOTATED_CDS"/>
    <property type="molecule type" value="Genomic_DNA"/>
</dbReference>
<dbReference type="HOGENOM" id="CLU_060423_0_1_1"/>
<name>R7VAF3_CAPTE</name>
<dbReference type="PROSITE" id="PS50003">
    <property type="entry name" value="PH_DOMAIN"/>
    <property type="match status" value="1"/>
</dbReference>
<dbReference type="GO" id="GO:0007032">
    <property type="term" value="P:endosome organization"/>
    <property type="evidence" value="ECO:0007669"/>
    <property type="project" value="TreeGrafter"/>
</dbReference>
<feature type="domain" description="PH" evidence="1">
    <location>
        <begin position="17"/>
        <end position="113"/>
    </location>
</feature>
<gene>
    <name evidence="2" type="ORF">CAPTEDRAFT_183315</name>
</gene>
<dbReference type="InterPro" id="IPR045188">
    <property type="entry name" value="Boi1/Boi2-like"/>
</dbReference>
<dbReference type="InterPro" id="IPR001849">
    <property type="entry name" value="PH_domain"/>
</dbReference>
<protein>
    <recommendedName>
        <fullName evidence="1">PH domain-containing protein</fullName>
    </recommendedName>
</protein>
<reference evidence="3" key="3">
    <citation type="submission" date="2015-06" db="UniProtKB">
        <authorList>
            <consortium name="EnsemblMetazoa"/>
        </authorList>
    </citation>
    <scope>IDENTIFICATION</scope>
</reference>
<dbReference type="OMA" id="ENTWKAD"/>
<dbReference type="GO" id="GO:0005769">
    <property type="term" value="C:early endosome"/>
    <property type="evidence" value="ECO:0007669"/>
    <property type="project" value="TreeGrafter"/>
</dbReference>
<keyword evidence="4" id="KW-1185">Reference proteome</keyword>